<gene>
    <name evidence="1" type="ORF">AHIS1636_22120</name>
</gene>
<sequence length="114" mass="12770">MMSAYPIEKDSRSNNRERTVGLRDNTVLDEWVEVAVHIEAELSLVQLCRDGEQKMLYSEDIGAVLEAAMDSDGSALWCEKYSKLLIPSTRPGAGNRFFSLRRMLTDDGGAPDCR</sequence>
<evidence type="ECO:0000313" key="2">
    <source>
        <dbReference type="Proteomes" id="UP001209654"/>
    </source>
</evidence>
<accession>A0ABQ5MVT5</accession>
<dbReference type="Proteomes" id="UP001209654">
    <property type="component" value="Unassembled WGS sequence"/>
</dbReference>
<evidence type="ECO:0000313" key="1">
    <source>
        <dbReference type="EMBL" id="GLB67772.1"/>
    </source>
</evidence>
<comment type="caution">
    <text evidence="1">The sequence shown here is derived from an EMBL/GenBank/DDBJ whole genome shotgun (WGS) entry which is preliminary data.</text>
</comment>
<protein>
    <submittedName>
        <fullName evidence="1">Uncharacterized protein</fullName>
    </submittedName>
</protein>
<proteinExistence type="predicted"/>
<reference evidence="1 2" key="1">
    <citation type="journal article" date="2023" name="Int. J. Syst. Evol. Microbiol.">
        <title>Arthrobacter mangrovi sp. nov., an actinobacterium isolated from the rhizosphere of a mangrove.</title>
        <authorList>
            <person name="Hamada M."/>
            <person name="Saitou S."/>
            <person name="Enomoto N."/>
            <person name="Nanri K."/>
            <person name="Hidaka K."/>
            <person name="Miura T."/>
            <person name="Tamura T."/>
        </authorList>
    </citation>
    <scope>NUCLEOTIDE SEQUENCE [LARGE SCALE GENOMIC DNA]</scope>
    <source>
        <strain evidence="1 2">NBRC 112813</strain>
    </source>
</reference>
<organism evidence="1 2">
    <name type="scientific">Arthrobacter mangrovi</name>
    <dbReference type="NCBI Taxonomy" id="2966350"/>
    <lineage>
        <taxon>Bacteria</taxon>
        <taxon>Bacillati</taxon>
        <taxon>Actinomycetota</taxon>
        <taxon>Actinomycetes</taxon>
        <taxon>Micrococcales</taxon>
        <taxon>Micrococcaceae</taxon>
        <taxon>Arthrobacter</taxon>
    </lineage>
</organism>
<name>A0ABQ5MVT5_9MICC</name>
<dbReference type="EMBL" id="BRVS01000008">
    <property type="protein sequence ID" value="GLB67772.1"/>
    <property type="molecule type" value="Genomic_DNA"/>
</dbReference>
<keyword evidence="2" id="KW-1185">Reference proteome</keyword>